<dbReference type="OrthoDB" id="9768556at2"/>
<dbReference type="AlphaFoldDB" id="A0A1L3ZVC5"/>
<protein>
    <submittedName>
        <fullName evidence="1">Terminase</fullName>
    </submittedName>
</protein>
<organism evidence="1 2">
    <name type="scientific">Tardibacter chloracetimidivorans</name>
    <dbReference type="NCBI Taxonomy" id="1921510"/>
    <lineage>
        <taxon>Bacteria</taxon>
        <taxon>Pseudomonadati</taxon>
        <taxon>Pseudomonadota</taxon>
        <taxon>Alphaproteobacteria</taxon>
        <taxon>Sphingomonadales</taxon>
        <taxon>Sphingomonadaceae</taxon>
        <taxon>Tardibacter</taxon>
    </lineage>
</organism>
<proteinExistence type="predicted"/>
<dbReference type="InterPro" id="IPR027417">
    <property type="entry name" value="P-loop_NTPase"/>
</dbReference>
<dbReference type="KEGG" id="sphj:BSL82_09570"/>
<reference evidence="2" key="1">
    <citation type="submission" date="2016-11" db="EMBL/GenBank/DDBJ databases">
        <title>Complete Genome Sequence of alachlor-degrading Sphingomonas sp. strain JJ-A5.</title>
        <authorList>
            <person name="Lee H."/>
            <person name="Ka J.-O."/>
        </authorList>
    </citation>
    <scope>NUCLEOTIDE SEQUENCE [LARGE SCALE GENOMIC DNA]</scope>
    <source>
        <strain evidence="2">JJ-A5</strain>
    </source>
</reference>
<gene>
    <name evidence="1" type="ORF">BSL82_09570</name>
</gene>
<dbReference type="EMBL" id="CP018221">
    <property type="protein sequence ID" value="API59529.1"/>
    <property type="molecule type" value="Genomic_DNA"/>
</dbReference>
<dbReference type="Gene3D" id="3.40.50.300">
    <property type="entry name" value="P-loop containing nucleotide triphosphate hydrolases"/>
    <property type="match status" value="1"/>
</dbReference>
<keyword evidence="2" id="KW-1185">Reference proteome</keyword>
<dbReference type="Gene3D" id="3.30.420.240">
    <property type="match status" value="1"/>
</dbReference>
<dbReference type="RefSeq" id="WP_072597144.1">
    <property type="nucleotide sequence ID" value="NZ_CP018221.1"/>
</dbReference>
<dbReference type="STRING" id="1921510.BSL82_09570"/>
<evidence type="ECO:0000313" key="1">
    <source>
        <dbReference type="EMBL" id="API59529.1"/>
    </source>
</evidence>
<evidence type="ECO:0000313" key="2">
    <source>
        <dbReference type="Proteomes" id="UP000182063"/>
    </source>
</evidence>
<dbReference type="Proteomes" id="UP000182063">
    <property type="component" value="Chromosome"/>
</dbReference>
<accession>A0A1L3ZVC5</accession>
<name>A0A1L3ZVC5_9SPHN</name>
<sequence>MTLLDDVLARLDTLPSEQRQSVIQEALSATKDMLWVPNAGAQTEAYHCDADELFYGGSAGGGKSDLMIGLSLTEHKRSLILRRTNKEASKLFERYRDIIGHRDGWNGQDSVWRLPDGRVIDIGGCQLEDDKQKYKGTPHDLIGFDEVSDFTESQYTFITIWNRSADAGQRCRVVAAGNPPTRPEGYWVIKYWAPWLDPTHPHPAKPGELRWFLGGVEVDGPGPYEVDGKEVKARSRTFIPAKLEDNPDLAATDYDSVLAGLPEALRLAYREGRFDIEHQDDHWQAIPTAWVREAQSRWTAQPPVGIPMCAIGVDVAQGGGDNTVLAIRHDGWFAPLQVFPGAQTPLGSDVAGLVMSKRRDSAKVIIDVGGGWGADAYAHLKENQIDALGYMGVKQSVNRTVDRQLRFSNTRTEAYWRFREALNPDQPGGSPIMLPDDRELLADLTAPTYAPVPGGIALEAKDKLVKRIGRSPDRGDAVVMAWHSGAKAITDLQQWKAREMGRNLGRAPVVVMSKPKRK</sequence>